<evidence type="ECO:0000256" key="11">
    <source>
        <dbReference type="HAMAP-Rule" id="MF_01531"/>
    </source>
</evidence>
<keyword evidence="4 11" id="KW-0812">Transmembrane</keyword>
<evidence type="ECO:0000313" key="16">
    <source>
        <dbReference type="Proteomes" id="UP001139488"/>
    </source>
</evidence>
<feature type="domain" description="TonB-dependent receptor-like beta-barrel" evidence="13">
    <location>
        <begin position="173"/>
        <end position="584"/>
    </location>
</feature>
<gene>
    <name evidence="11" type="primary">btuB</name>
    <name evidence="15" type="ORF">LNL84_18000</name>
</gene>
<dbReference type="GO" id="GO:0006811">
    <property type="term" value="P:monoatomic ion transport"/>
    <property type="evidence" value="ECO:0007669"/>
    <property type="project" value="UniProtKB-KW"/>
</dbReference>
<dbReference type="SUPFAM" id="SSF56935">
    <property type="entry name" value="Porins"/>
    <property type="match status" value="1"/>
</dbReference>
<dbReference type="Pfam" id="PF00593">
    <property type="entry name" value="TonB_dep_Rec_b-barrel"/>
    <property type="match status" value="1"/>
</dbReference>
<feature type="short sequence motif" description="TonB C-terminal box" evidence="11">
    <location>
        <begin position="594"/>
        <end position="611"/>
    </location>
</feature>
<dbReference type="Gene3D" id="2.170.130.10">
    <property type="entry name" value="TonB-dependent receptor, plug domain"/>
    <property type="match status" value="1"/>
</dbReference>
<keyword evidence="10 11" id="KW-0998">Cell outer membrane</keyword>
<evidence type="ECO:0000313" key="15">
    <source>
        <dbReference type="EMBL" id="MCJ2378707.1"/>
    </source>
</evidence>
<feature type="domain" description="TonB-dependent receptor plug" evidence="14">
    <location>
        <begin position="45"/>
        <end position="151"/>
    </location>
</feature>
<name>A0A9X1WD37_9VIBR</name>
<dbReference type="EMBL" id="JAJNNZ010000021">
    <property type="protein sequence ID" value="MCJ2378707.1"/>
    <property type="molecule type" value="Genomic_DNA"/>
</dbReference>
<dbReference type="GO" id="GO:0046930">
    <property type="term" value="C:pore complex"/>
    <property type="evidence" value="ECO:0007669"/>
    <property type="project" value="UniProtKB-KW"/>
</dbReference>
<comment type="similarity">
    <text evidence="11">Belongs to the TonB-dependent receptor family. BtuB (TC 1.B.14.3.1) subfamily.</text>
</comment>
<keyword evidence="7 11" id="KW-0798">TonB box</keyword>
<dbReference type="PROSITE" id="PS52016">
    <property type="entry name" value="TONB_DEPENDENT_REC_3"/>
    <property type="match status" value="1"/>
</dbReference>
<dbReference type="PANTHER" id="PTHR30069:SF53">
    <property type="entry name" value="COLICIN I RECEPTOR-RELATED"/>
    <property type="match status" value="1"/>
</dbReference>
<sequence precursor="true">MNKSILAIAVAASLSSYTPYTLANEPNKFTDEVMVVTANNFEQQLKDVLAPIEVVDKTQIDAIQAKSLSEVLQRLPGVQVANAGGVGHNSELYIRGRSTKNTLVLINGVRIGSATLGFANLSAIPLDGVERIEVIRGARAAVYGSDAVSGVVNIITSNRNNDTSRVKLGAGSYGSYNLGATLSLGRNENSWLNMTATHQQSNGYNIQPTSTNPVDADDDGYVSQYLIVDMGNRLTDEWLLKANGYYQKHNLEFDNPWQGVDQSDSDLYNLSVAGEYSKGLFDSKVSLSTNQDKAKSYGQGVPESTISTNRVAANWNNNVKLNESINILAGLDWYQDKVDNTSTTMTETTRDNGAAFIGSTFTGEQVSLEGNVRADNNSAYGNYTTYQLGAGYQVTERVKLVAMHGTAFKAPTFNELYWPLQCGGWGCYSGNPNLVPEESKTSEVAIEGSYSYASFRVAAHQSDVDKMIASNGLTQVNIDKAKIEGVELLTRFNTGVLFHEVSYDYLDARDKTTGNFLARRAQHSAKWNASYSYAEWQFNLSYLYQGKRFDDLANTKELDPYSLVDIAGSYFFGNGLVLGAKVGNVFDAKYETAKGYKTPERNYYVNASYEF</sequence>
<keyword evidence="9 11" id="KW-0472">Membrane</keyword>
<dbReference type="Pfam" id="PF07715">
    <property type="entry name" value="Plug"/>
    <property type="match status" value="1"/>
</dbReference>
<evidence type="ECO:0000256" key="10">
    <source>
        <dbReference type="ARBA" id="ARBA00023237"/>
    </source>
</evidence>
<comment type="function">
    <text evidence="11">Involved in the active translocation of vitamin B12 (cyanocobalamin) across the outer membrane to the periplasmic space. It derives its energy for transport by interacting with the trans-periplasmic membrane protein TonB.</text>
</comment>
<evidence type="ECO:0000256" key="3">
    <source>
        <dbReference type="ARBA" id="ARBA00022452"/>
    </source>
</evidence>
<evidence type="ECO:0000256" key="6">
    <source>
        <dbReference type="ARBA" id="ARBA00023065"/>
    </source>
</evidence>
<comment type="caution">
    <text evidence="15">The sequence shown here is derived from an EMBL/GenBank/DDBJ whole genome shotgun (WGS) entry which is preliminary data.</text>
</comment>
<dbReference type="RefSeq" id="WP_244359103.1">
    <property type="nucleotide sequence ID" value="NZ_JAJNNZ010000021.1"/>
</dbReference>
<dbReference type="GO" id="GO:0015288">
    <property type="term" value="F:porin activity"/>
    <property type="evidence" value="ECO:0007669"/>
    <property type="project" value="UniProtKB-KW"/>
</dbReference>
<keyword evidence="2 11" id="KW-0813">Transport</keyword>
<dbReference type="InterPro" id="IPR012910">
    <property type="entry name" value="Plug_dom"/>
</dbReference>
<proteinExistence type="inferred from homology"/>
<accession>A0A9X1WD37</accession>
<keyword evidence="3 11" id="KW-1134">Transmembrane beta strand</keyword>
<dbReference type="PANTHER" id="PTHR30069">
    <property type="entry name" value="TONB-DEPENDENT OUTER MEMBRANE RECEPTOR"/>
    <property type="match status" value="1"/>
</dbReference>
<keyword evidence="6 11" id="KW-0406">Ion transport</keyword>
<evidence type="ECO:0000256" key="2">
    <source>
        <dbReference type="ARBA" id="ARBA00022448"/>
    </source>
</evidence>
<dbReference type="InterPro" id="IPR036942">
    <property type="entry name" value="Beta-barrel_TonB_sf"/>
</dbReference>
<dbReference type="InterPro" id="IPR039426">
    <property type="entry name" value="TonB-dep_rcpt-like"/>
</dbReference>
<dbReference type="GO" id="GO:0015420">
    <property type="term" value="F:ABC-type vitamin B12 transporter activity"/>
    <property type="evidence" value="ECO:0007669"/>
    <property type="project" value="InterPro"/>
</dbReference>
<protein>
    <recommendedName>
        <fullName evidence="11">Vitamin B12 transporter BtuB</fullName>
    </recommendedName>
    <alternativeName>
        <fullName evidence="11">Cobalamin receptor</fullName>
    </alternativeName>
    <alternativeName>
        <fullName evidence="11">Outer membrane cobalamin translocator</fullName>
    </alternativeName>
</protein>
<evidence type="ECO:0000256" key="1">
    <source>
        <dbReference type="ARBA" id="ARBA00004571"/>
    </source>
</evidence>
<evidence type="ECO:0000259" key="13">
    <source>
        <dbReference type="Pfam" id="PF00593"/>
    </source>
</evidence>
<dbReference type="InterPro" id="IPR000531">
    <property type="entry name" value="Beta-barrel_TonB"/>
</dbReference>
<dbReference type="InterPro" id="IPR037066">
    <property type="entry name" value="Plug_dom_sf"/>
</dbReference>
<evidence type="ECO:0000256" key="9">
    <source>
        <dbReference type="ARBA" id="ARBA00023136"/>
    </source>
</evidence>
<feature type="short sequence motif" description="TonB box" evidence="11">
    <location>
        <begin position="32"/>
        <end position="39"/>
    </location>
</feature>
<dbReference type="CDD" id="cd01347">
    <property type="entry name" value="ligand_gated_channel"/>
    <property type="match status" value="1"/>
</dbReference>
<evidence type="ECO:0000256" key="7">
    <source>
        <dbReference type="ARBA" id="ARBA00023077"/>
    </source>
</evidence>
<keyword evidence="8 11" id="KW-0626">Porin</keyword>
<dbReference type="AlphaFoldDB" id="A0A9X1WD37"/>
<feature type="chain" id="PRO_5041029033" description="Vitamin B12 transporter BtuB" evidence="11">
    <location>
        <begin position="24"/>
        <end position="611"/>
    </location>
</feature>
<evidence type="ECO:0000259" key="14">
    <source>
        <dbReference type="Pfam" id="PF07715"/>
    </source>
</evidence>
<reference evidence="15" key="1">
    <citation type="submission" date="2021-11" db="EMBL/GenBank/DDBJ databases">
        <title>Vibrio ZSDE26 sp. nov. and Vibrio ZSDZ34 sp. nov., isolated from coastal seawater in Qingdao.</title>
        <authorList>
            <person name="Zhang P."/>
        </authorList>
    </citation>
    <scope>NUCLEOTIDE SEQUENCE</scope>
    <source>
        <strain evidence="15">ZSDZ34</strain>
    </source>
</reference>
<keyword evidence="5 11" id="KW-0732">Signal</keyword>
<evidence type="ECO:0000256" key="4">
    <source>
        <dbReference type="ARBA" id="ARBA00022692"/>
    </source>
</evidence>
<dbReference type="Gene3D" id="2.40.170.20">
    <property type="entry name" value="TonB-dependent receptor, beta-barrel domain"/>
    <property type="match status" value="1"/>
</dbReference>
<feature type="signal peptide" evidence="11">
    <location>
        <begin position="1"/>
        <end position="23"/>
    </location>
</feature>
<evidence type="ECO:0000256" key="12">
    <source>
        <dbReference type="PROSITE-ProRule" id="PRU01360"/>
    </source>
</evidence>
<organism evidence="15 16">
    <name type="scientific">Vibrio gelatinilyticus</name>
    <dbReference type="NCBI Taxonomy" id="2893468"/>
    <lineage>
        <taxon>Bacteria</taxon>
        <taxon>Pseudomonadati</taxon>
        <taxon>Pseudomonadota</taxon>
        <taxon>Gammaproteobacteria</taxon>
        <taxon>Vibrionales</taxon>
        <taxon>Vibrionaceae</taxon>
        <taxon>Vibrio</taxon>
    </lineage>
</organism>
<dbReference type="InterPro" id="IPR010101">
    <property type="entry name" value="B12_transptr_BtuB"/>
</dbReference>
<evidence type="ECO:0000256" key="8">
    <source>
        <dbReference type="ARBA" id="ARBA00023114"/>
    </source>
</evidence>
<evidence type="ECO:0000256" key="5">
    <source>
        <dbReference type="ARBA" id="ARBA00022729"/>
    </source>
</evidence>
<dbReference type="HAMAP" id="MF_01531">
    <property type="entry name" value="BtuB"/>
    <property type="match status" value="1"/>
</dbReference>
<comment type="subcellular location">
    <subcellularLocation>
        <location evidence="1 11 12">Cell outer membrane</location>
        <topology evidence="1 11 12">Multi-pass membrane protein</topology>
    </subcellularLocation>
</comment>
<keyword evidence="16" id="KW-1185">Reference proteome</keyword>
<keyword evidence="15" id="KW-0675">Receptor</keyword>
<dbReference type="Proteomes" id="UP001139488">
    <property type="component" value="Unassembled WGS sequence"/>
</dbReference>
<dbReference type="GO" id="GO:0009279">
    <property type="term" value="C:cell outer membrane"/>
    <property type="evidence" value="ECO:0007669"/>
    <property type="project" value="UniProtKB-SubCell"/>
</dbReference>